<sequence>MKSTPHLPPIGSVEPHTIDSRNGTFHLDLEMLDSARKPYSNKHYLLEVDELRIEGQTDSSGRLVVDVPTSSRGGILTLWIGVYPGGEQEKYKINLSGLDPVDTPRGAAQRLSNLGYFRGDMPSTITPNLSEAIRRFQIDHPRVGVRVTGYLDTPTIELLRQVHGS</sequence>
<dbReference type="EMBL" id="CP089983">
    <property type="protein sequence ID" value="WXB02126.1"/>
    <property type="molecule type" value="Genomic_DNA"/>
</dbReference>
<evidence type="ECO:0000313" key="1">
    <source>
        <dbReference type="EMBL" id="WXB02126.1"/>
    </source>
</evidence>
<organism evidence="1 2">
    <name type="scientific">Pendulispora rubella</name>
    <dbReference type="NCBI Taxonomy" id="2741070"/>
    <lineage>
        <taxon>Bacteria</taxon>
        <taxon>Pseudomonadati</taxon>
        <taxon>Myxococcota</taxon>
        <taxon>Myxococcia</taxon>
        <taxon>Myxococcales</taxon>
        <taxon>Sorangiineae</taxon>
        <taxon>Pendulisporaceae</taxon>
        <taxon>Pendulispora</taxon>
    </lineage>
</organism>
<dbReference type="InterPro" id="IPR036365">
    <property type="entry name" value="PGBD-like_sf"/>
</dbReference>
<accession>A0ABZ2KYP0</accession>
<evidence type="ECO:0000313" key="2">
    <source>
        <dbReference type="Proteomes" id="UP001374803"/>
    </source>
</evidence>
<dbReference type="Gene3D" id="1.10.101.10">
    <property type="entry name" value="PGBD-like superfamily/PGBD"/>
    <property type="match status" value="1"/>
</dbReference>
<gene>
    <name evidence="1" type="ORF">LVJ94_35080</name>
</gene>
<protein>
    <submittedName>
        <fullName evidence="1">Peptidoglycan-binding protein</fullName>
    </submittedName>
</protein>
<reference evidence="1" key="1">
    <citation type="submission" date="2021-12" db="EMBL/GenBank/DDBJ databases">
        <title>Discovery of the Pendulisporaceae a myxobacterial family with distinct sporulation behavior and unique specialized metabolism.</title>
        <authorList>
            <person name="Garcia R."/>
            <person name="Popoff A."/>
            <person name="Bader C.D."/>
            <person name="Loehr J."/>
            <person name="Walesch S."/>
            <person name="Walt C."/>
            <person name="Boldt J."/>
            <person name="Bunk B."/>
            <person name="Haeckl F.J.F.P.J."/>
            <person name="Gunesch A.P."/>
            <person name="Birkelbach J."/>
            <person name="Nuebel U."/>
            <person name="Pietschmann T."/>
            <person name="Bach T."/>
            <person name="Mueller R."/>
        </authorList>
    </citation>
    <scope>NUCLEOTIDE SEQUENCE</scope>
    <source>
        <strain evidence="1">MSr11367</strain>
    </source>
</reference>
<dbReference type="RefSeq" id="WP_394831753.1">
    <property type="nucleotide sequence ID" value="NZ_CP089929.1"/>
</dbReference>
<proteinExistence type="predicted"/>
<dbReference type="SUPFAM" id="SSF47090">
    <property type="entry name" value="PGBD-like"/>
    <property type="match status" value="1"/>
</dbReference>
<name>A0ABZ2KYP0_9BACT</name>
<dbReference type="Proteomes" id="UP001374803">
    <property type="component" value="Chromosome"/>
</dbReference>
<dbReference type="InterPro" id="IPR036366">
    <property type="entry name" value="PGBDSf"/>
</dbReference>
<keyword evidence="2" id="KW-1185">Reference proteome</keyword>